<reference evidence="3" key="1">
    <citation type="journal article" date="2019" name="Int. J. Syst. Evol. Microbiol.">
        <title>The Global Catalogue of Microorganisms (GCM) 10K type strain sequencing project: providing services to taxonomists for standard genome sequencing and annotation.</title>
        <authorList>
            <consortium name="The Broad Institute Genomics Platform"/>
            <consortium name="The Broad Institute Genome Sequencing Center for Infectious Disease"/>
            <person name="Wu L."/>
            <person name="Ma J."/>
        </authorList>
    </citation>
    <scope>NUCLEOTIDE SEQUENCE [LARGE SCALE GENOMIC DNA]</scope>
    <source>
        <strain evidence="3">CGMCC 4.7645</strain>
    </source>
</reference>
<evidence type="ECO:0000313" key="3">
    <source>
        <dbReference type="Proteomes" id="UP001597417"/>
    </source>
</evidence>
<protein>
    <submittedName>
        <fullName evidence="2">DUF1453 domain-containing protein</fullName>
    </submittedName>
</protein>
<organism evidence="2 3">
    <name type="scientific">Amycolatopsis pigmentata</name>
    <dbReference type="NCBI Taxonomy" id="450801"/>
    <lineage>
        <taxon>Bacteria</taxon>
        <taxon>Bacillati</taxon>
        <taxon>Actinomycetota</taxon>
        <taxon>Actinomycetes</taxon>
        <taxon>Pseudonocardiales</taxon>
        <taxon>Pseudonocardiaceae</taxon>
        <taxon>Amycolatopsis</taxon>
    </lineage>
</organism>
<accession>A0ABW5FX82</accession>
<comment type="caution">
    <text evidence="2">The sequence shown here is derived from an EMBL/GenBank/DDBJ whole genome shotgun (WGS) entry which is preliminary data.</text>
</comment>
<evidence type="ECO:0000313" key="2">
    <source>
        <dbReference type="EMBL" id="MFD2419643.1"/>
    </source>
</evidence>
<dbReference type="Proteomes" id="UP001597417">
    <property type="component" value="Unassembled WGS sequence"/>
</dbReference>
<dbReference type="RefSeq" id="WP_378267669.1">
    <property type="nucleotide sequence ID" value="NZ_JBHUKR010000013.1"/>
</dbReference>
<keyword evidence="3" id="KW-1185">Reference proteome</keyword>
<feature type="transmembrane region" description="Helical" evidence="1">
    <location>
        <begin position="122"/>
        <end position="144"/>
    </location>
</feature>
<feature type="transmembrane region" description="Helical" evidence="1">
    <location>
        <begin position="93"/>
        <end position="116"/>
    </location>
</feature>
<gene>
    <name evidence="2" type="ORF">ACFSXZ_25270</name>
</gene>
<keyword evidence="1" id="KW-1133">Transmembrane helix</keyword>
<name>A0ABW5FX82_9PSEU</name>
<dbReference type="EMBL" id="JBHUKR010000013">
    <property type="protein sequence ID" value="MFD2419643.1"/>
    <property type="molecule type" value="Genomic_DNA"/>
</dbReference>
<evidence type="ECO:0000256" key="1">
    <source>
        <dbReference type="SAM" id="Phobius"/>
    </source>
</evidence>
<keyword evidence="1" id="KW-0472">Membrane</keyword>
<sequence>MSGPLEIVLIIAAVGYVLARRLLGEPVDARRTLLLPAVLTGVGFTDLTKVAQSPVSIGFLVGTTVISLVLGLLRGASIRVFEKDGVVHLRYTVTTLVLWAANLVVKFGAGFALGLADPKAEHAASSGLMLTLGAGLLVEGLAVMSKAMRTNGRMTGAMGRGGQAVALSPLLDGFRDRQDRHGRRGR</sequence>
<keyword evidence="1" id="KW-0812">Transmembrane</keyword>
<proteinExistence type="predicted"/>
<feature type="transmembrane region" description="Helical" evidence="1">
    <location>
        <begin position="55"/>
        <end position="73"/>
    </location>
</feature>